<name>A0A9Q1FTZ3_SYNKA</name>
<dbReference type="Proteomes" id="UP001152622">
    <property type="component" value="Chromosome 3"/>
</dbReference>
<dbReference type="Gene3D" id="3.10.10.10">
    <property type="entry name" value="HIV Type 1 Reverse Transcriptase, subunit A, domain 1"/>
    <property type="match status" value="1"/>
</dbReference>
<dbReference type="SUPFAM" id="SSF56672">
    <property type="entry name" value="DNA/RNA polymerases"/>
    <property type="match status" value="1"/>
</dbReference>
<proteinExistence type="predicted"/>
<dbReference type="PANTHER" id="PTHR33198:SF20">
    <property type="entry name" value="RETROTRANSPOSON GAG DOMAIN-CONTAINING PROTEIN"/>
    <property type="match status" value="1"/>
</dbReference>
<keyword evidence="2" id="KW-1185">Reference proteome</keyword>
<reference evidence="1" key="1">
    <citation type="journal article" date="2023" name="Science">
        <title>Genome structures resolve the early diversification of teleost fishes.</title>
        <authorList>
            <person name="Parey E."/>
            <person name="Louis A."/>
            <person name="Montfort J."/>
            <person name="Bouchez O."/>
            <person name="Roques C."/>
            <person name="Iampietro C."/>
            <person name="Lluch J."/>
            <person name="Castinel A."/>
            <person name="Donnadieu C."/>
            <person name="Desvignes T."/>
            <person name="Floi Bucao C."/>
            <person name="Jouanno E."/>
            <person name="Wen M."/>
            <person name="Mejri S."/>
            <person name="Dirks R."/>
            <person name="Jansen H."/>
            <person name="Henkel C."/>
            <person name="Chen W.J."/>
            <person name="Zahm M."/>
            <person name="Cabau C."/>
            <person name="Klopp C."/>
            <person name="Thompson A.W."/>
            <person name="Robinson-Rechavi M."/>
            <person name="Braasch I."/>
            <person name="Lecointre G."/>
            <person name="Bobe J."/>
            <person name="Postlethwait J.H."/>
            <person name="Berthelot C."/>
            <person name="Roest Crollius H."/>
            <person name="Guiguen Y."/>
        </authorList>
    </citation>
    <scope>NUCLEOTIDE SEQUENCE</scope>
    <source>
        <strain evidence="1">WJC10195</strain>
    </source>
</reference>
<sequence>MRMADISLPPPAPFLALPDEPPIPWTRWLQSFETYLIALELTDVSAARKKALLQHCLGVQGQRVLGTLGNSTDISYDTAVGLLNTHFAAPQSALLWRFLLQQRHQLPGESVHQYVANLRGLASSCKFGALQDQMIRDQLIERTNNAKVRETLLLESDDLLLSRAINTALQVESAAECAATLAKQQAATSSQAVSSDFSLYSRLPLGMRWNPTPRLSCKWRKSSVFGHAHSSPAVTVDLGLALQEPRTVRPVARLAVAAPLRPIPLALRDGVSAELQQLLEAGIIEPVDASPWVSNLVVAKKKTGALRVCVDLRAVNKAVIPDKYLWNKIQVHSSTGSETCSGMALQTILLALTVLWAAAQTPPCRILGRAVKPSFDHDGDINIGGIFGLHNIPSEISRRFDTKPESLTCLRHGSDER</sequence>
<dbReference type="EMBL" id="JAINUF010000003">
    <property type="protein sequence ID" value="KAJ8367779.1"/>
    <property type="molecule type" value="Genomic_DNA"/>
</dbReference>
<protein>
    <submittedName>
        <fullName evidence="1">Uncharacterized protein</fullName>
    </submittedName>
</protein>
<comment type="caution">
    <text evidence="1">The sequence shown here is derived from an EMBL/GenBank/DDBJ whole genome shotgun (WGS) entry which is preliminary data.</text>
</comment>
<accession>A0A9Q1FTZ3</accession>
<dbReference type="AlphaFoldDB" id="A0A9Q1FTZ3"/>
<gene>
    <name evidence="1" type="ORF">SKAU_G00078070</name>
</gene>
<organism evidence="1 2">
    <name type="scientific">Synaphobranchus kaupii</name>
    <name type="common">Kaup's arrowtooth eel</name>
    <dbReference type="NCBI Taxonomy" id="118154"/>
    <lineage>
        <taxon>Eukaryota</taxon>
        <taxon>Metazoa</taxon>
        <taxon>Chordata</taxon>
        <taxon>Craniata</taxon>
        <taxon>Vertebrata</taxon>
        <taxon>Euteleostomi</taxon>
        <taxon>Actinopterygii</taxon>
        <taxon>Neopterygii</taxon>
        <taxon>Teleostei</taxon>
        <taxon>Anguilliformes</taxon>
        <taxon>Synaphobranchidae</taxon>
        <taxon>Synaphobranchus</taxon>
    </lineage>
</organism>
<dbReference type="PANTHER" id="PTHR33198">
    <property type="entry name" value="ANK_REP_REGION DOMAIN-CONTAINING PROTEIN-RELATED"/>
    <property type="match status" value="1"/>
</dbReference>
<dbReference type="InterPro" id="IPR043502">
    <property type="entry name" value="DNA/RNA_pol_sf"/>
</dbReference>
<dbReference type="OrthoDB" id="10066365at2759"/>
<evidence type="ECO:0000313" key="1">
    <source>
        <dbReference type="EMBL" id="KAJ8367779.1"/>
    </source>
</evidence>
<evidence type="ECO:0000313" key="2">
    <source>
        <dbReference type="Proteomes" id="UP001152622"/>
    </source>
</evidence>